<dbReference type="InterPro" id="IPR003097">
    <property type="entry name" value="CysJ-like_FAD-binding"/>
</dbReference>
<dbReference type="GO" id="GO:0050660">
    <property type="term" value="F:flavin adenine dinucleotide binding"/>
    <property type="evidence" value="ECO:0007669"/>
    <property type="project" value="TreeGrafter"/>
</dbReference>
<accession>A0A0K6GFB6</accession>
<proteinExistence type="predicted"/>
<keyword evidence="4" id="KW-0560">Oxidoreductase</keyword>
<dbReference type="Proteomes" id="UP000044841">
    <property type="component" value="Unassembled WGS sequence"/>
</dbReference>
<dbReference type="Gene3D" id="2.40.30.10">
    <property type="entry name" value="Translation factors"/>
    <property type="match status" value="1"/>
</dbReference>
<dbReference type="InterPro" id="IPR023173">
    <property type="entry name" value="NADPH_Cyt_P450_Rdtase_alpha"/>
</dbReference>
<dbReference type="Gene3D" id="1.20.990.10">
    <property type="entry name" value="NADPH-cytochrome p450 Reductase, Chain A, domain 3"/>
    <property type="match status" value="1"/>
</dbReference>
<evidence type="ECO:0000313" key="6">
    <source>
        <dbReference type="EMBL" id="CUA77161.1"/>
    </source>
</evidence>
<evidence type="ECO:0000256" key="2">
    <source>
        <dbReference type="ARBA" id="ARBA00022630"/>
    </source>
</evidence>
<evidence type="ECO:0000259" key="5">
    <source>
        <dbReference type="PROSITE" id="PS51384"/>
    </source>
</evidence>
<dbReference type="GO" id="GO:0005829">
    <property type="term" value="C:cytosol"/>
    <property type="evidence" value="ECO:0007669"/>
    <property type="project" value="TreeGrafter"/>
</dbReference>
<dbReference type="InterPro" id="IPR017938">
    <property type="entry name" value="Riboflavin_synthase-like_b-brl"/>
</dbReference>
<dbReference type="GO" id="GO:0003958">
    <property type="term" value="F:NADPH-hemoprotein reductase activity"/>
    <property type="evidence" value="ECO:0007669"/>
    <property type="project" value="TreeGrafter"/>
</dbReference>
<evidence type="ECO:0000256" key="1">
    <source>
        <dbReference type="ARBA" id="ARBA00001974"/>
    </source>
</evidence>
<feature type="domain" description="FAD-binding FR-type" evidence="5">
    <location>
        <begin position="43"/>
        <end position="176"/>
    </location>
</feature>
<dbReference type="GO" id="GO:0010181">
    <property type="term" value="F:FMN binding"/>
    <property type="evidence" value="ECO:0007669"/>
    <property type="project" value="TreeGrafter"/>
</dbReference>
<keyword evidence="3" id="KW-0274">FAD</keyword>
<reference evidence="6 7" key="1">
    <citation type="submission" date="2015-07" db="EMBL/GenBank/DDBJ databases">
        <authorList>
            <person name="Noorani M."/>
        </authorList>
    </citation>
    <scope>NUCLEOTIDE SEQUENCE [LARGE SCALE GENOMIC DNA]</scope>
    <source>
        <strain evidence="6">BBA 69670</strain>
    </source>
</reference>
<organism evidence="6 7">
    <name type="scientific">Rhizoctonia solani</name>
    <dbReference type="NCBI Taxonomy" id="456999"/>
    <lineage>
        <taxon>Eukaryota</taxon>
        <taxon>Fungi</taxon>
        <taxon>Dikarya</taxon>
        <taxon>Basidiomycota</taxon>
        <taxon>Agaricomycotina</taxon>
        <taxon>Agaricomycetes</taxon>
        <taxon>Cantharellales</taxon>
        <taxon>Ceratobasidiaceae</taxon>
        <taxon>Rhizoctonia</taxon>
    </lineage>
</organism>
<protein>
    <recommendedName>
        <fullName evidence="5">FAD-binding FR-type domain-containing protein</fullName>
    </recommendedName>
</protein>
<comment type="cofactor">
    <cofactor evidence="1">
        <name>FAD</name>
        <dbReference type="ChEBI" id="CHEBI:57692"/>
    </cofactor>
</comment>
<keyword evidence="7" id="KW-1185">Reference proteome</keyword>
<dbReference type="AlphaFoldDB" id="A0A0K6GFB6"/>
<dbReference type="InterPro" id="IPR017927">
    <property type="entry name" value="FAD-bd_FR_type"/>
</dbReference>
<dbReference type="SUPFAM" id="SSF63380">
    <property type="entry name" value="Riboflavin synthase domain-like"/>
    <property type="match status" value="1"/>
</dbReference>
<dbReference type="EMBL" id="CYGV01001787">
    <property type="protein sequence ID" value="CUA77161.1"/>
    <property type="molecule type" value="Genomic_DNA"/>
</dbReference>
<dbReference type="PROSITE" id="PS51384">
    <property type="entry name" value="FAD_FR"/>
    <property type="match status" value="1"/>
</dbReference>
<name>A0A0K6GFB6_9AGAM</name>
<dbReference type="Pfam" id="PF00667">
    <property type="entry name" value="FAD_binding_1"/>
    <property type="match status" value="1"/>
</dbReference>
<evidence type="ECO:0000256" key="4">
    <source>
        <dbReference type="ARBA" id="ARBA00023002"/>
    </source>
</evidence>
<evidence type="ECO:0000256" key="3">
    <source>
        <dbReference type="ARBA" id="ARBA00022827"/>
    </source>
</evidence>
<gene>
    <name evidence="6" type="ORF">RSOLAG22IIIB_12585</name>
</gene>
<dbReference type="PANTHER" id="PTHR19384">
    <property type="entry name" value="NITRIC OXIDE SYNTHASE-RELATED"/>
    <property type="match status" value="1"/>
</dbReference>
<sequence>MPAFGPLAIKGMFDDMVDVLSQLVLKWERFGPHHNSSCWKTSLAWWMCSEASLKSDNLLSSVISTLLEFAKDSTDRSALQSMLADDTQPQSHSMLDLLEKYPNVDLPLGVFIASLPSMRLRQYSISSSPLSDPTRVTLTVSVVSHGQFLGVASNFLANLRKGDRAQMAVLLYKTKG</sequence>
<dbReference type="PANTHER" id="PTHR19384:SF127">
    <property type="entry name" value="BIFUNCTIONAL CYTOCHROME P450_NADPH--P450 REDUCTASE"/>
    <property type="match status" value="1"/>
</dbReference>
<evidence type="ECO:0000313" key="7">
    <source>
        <dbReference type="Proteomes" id="UP000044841"/>
    </source>
</evidence>
<keyword evidence="2" id="KW-0285">Flavoprotein</keyword>